<feature type="domain" description="Glycosyl transferase family 1" evidence="2">
    <location>
        <begin position="191"/>
        <end position="347"/>
    </location>
</feature>
<comment type="caution">
    <text evidence="4">The sequence shown here is derived from an EMBL/GenBank/DDBJ whole genome shotgun (WGS) entry which is preliminary data.</text>
</comment>
<dbReference type="PANTHER" id="PTHR46401">
    <property type="entry name" value="GLYCOSYLTRANSFERASE WBBK-RELATED"/>
    <property type="match status" value="1"/>
</dbReference>
<keyword evidence="1" id="KW-0808">Transferase</keyword>
<reference evidence="4 5" key="1">
    <citation type="journal article" date="2016" name="Nat. Commun.">
        <title>Thousands of microbial genomes shed light on interconnected biogeochemical processes in an aquifer system.</title>
        <authorList>
            <person name="Anantharaman K."/>
            <person name="Brown C.T."/>
            <person name="Hug L.A."/>
            <person name="Sharon I."/>
            <person name="Castelle C.J."/>
            <person name="Probst A.J."/>
            <person name="Thomas B.C."/>
            <person name="Singh A."/>
            <person name="Wilkins M.J."/>
            <person name="Karaoz U."/>
            <person name="Brodie E.L."/>
            <person name="Williams K.H."/>
            <person name="Hubbard S.S."/>
            <person name="Banfield J.F."/>
        </authorList>
    </citation>
    <scope>NUCLEOTIDE SEQUENCE [LARGE SCALE GENOMIC DNA]</scope>
</reference>
<dbReference type="AlphaFoldDB" id="A0A1F5GAC8"/>
<dbReference type="CDD" id="cd03809">
    <property type="entry name" value="GT4_MtfB-like"/>
    <property type="match status" value="1"/>
</dbReference>
<proteinExistence type="predicted"/>
<evidence type="ECO:0000256" key="1">
    <source>
        <dbReference type="ARBA" id="ARBA00022679"/>
    </source>
</evidence>
<dbReference type="EMBL" id="MFAY01000028">
    <property type="protein sequence ID" value="OGD88785.1"/>
    <property type="molecule type" value="Genomic_DNA"/>
</dbReference>
<sequence length="378" mass="42603">MQIGLDGNEANVKNRVGSGVYALELLKEFSKDKNHQFLVYLKEKSLPDLPKESANFTYKVFGPKKLWTQFALSLKLFFGKKPDIFFSMGHYGPRFSKVPYVITIHDLSYLHYPQMFKKNDLYQLVNWTKYSVKTAAHIVTVSETTKKDIIENYSLDPSKITVTYEGYDKSRFKPQPKSKIESVKKKYKIAGDYIIFVGTLQPRKNIERLVDAFSLLTQNSELKTQDLSLVLVGKKGWLYDSIFAKIKTLDVDNQVIFTDYVPDDDLPVLIAGAKAYVLPSLWEGFGLPVIEAQACGVTVVVSSISSLPEIVGDSGILADPKSVESISNGLKKVLMDDKLRSELVKKGFANIKRFSWQTCAQQTLDVLEKVALTSKPIV</sequence>
<dbReference type="InterPro" id="IPR028098">
    <property type="entry name" value="Glyco_trans_4-like_N"/>
</dbReference>
<dbReference type="Pfam" id="PF00534">
    <property type="entry name" value="Glycos_transf_1"/>
    <property type="match status" value="1"/>
</dbReference>
<evidence type="ECO:0000259" key="3">
    <source>
        <dbReference type="Pfam" id="PF13439"/>
    </source>
</evidence>
<evidence type="ECO:0000313" key="4">
    <source>
        <dbReference type="EMBL" id="OGD88785.1"/>
    </source>
</evidence>
<evidence type="ECO:0000313" key="5">
    <source>
        <dbReference type="Proteomes" id="UP000178577"/>
    </source>
</evidence>
<organism evidence="4 5">
    <name type="scientific">Candidatus Curtissbacteria bacterium RIFCSPHIGHO2_01_FULL_40_12</name>
    <dbReference type="NCBI Taxonomy" id="1797710"/>
    <lineage>
        <taxon>Bacteria</taxon>
        <taxon>Candidatus Curtissiibacteriota</taxon>
    </lineage>
</organism>
<accession>A0A1F5GAC8</accession>
<dbReference type="InterPro" id="IPR001296">
    <property type="entry name" value="Glyco_trans_1"/>
</dbReference>
<feature type="domain" description="Glycosyltransferase subfamily 4-like N-terminal" evidence="3">
    <location>
        <begin position="17"/>
        <end position="171"/>
    </location>
</feature>
<dbReference type="Gene3D" id="3.40.50.2000">
    <property type="entry name" value="Glycogen Phosphorylase B"/>
    <property type="match status" value="2"/>
</dbReference>
<dbReference type="FunFam" id="3.40.50.2000:FF:000119">
    <property type="entry name" value="Glycosyl transferase group 1"/>
    <property type="match status" value="1"/>
</dbReference>
<dbReference type="SUPFAM" id="SSF53756">
    <property type="entry name" value="UDP-Glycosyltransferase/glycogen phosphorylase"/>
    <property type="match status" value="1"/>
</dbReference>
<dbReference type="GO" id="GO:0009103">
    <property type="term" value="P:lipopolysaccharide biosynthetic process"/>
    <property type="evidence" value="ECO:0007669"/>
    <property type="project" value="TreeGrafter"/>
</dbReference>
<evidence type="ECO:0000259" key="2">
    <source>
        <dbReference type="Pfam" id="PF00534"/>
    </source>
</evidence>
<dbReference type="Pfam" id="PF13439">
    <property type="entry name" value="Glyco_transf_4"/>
    <property type="match status" value="1"/>
</dbReference>
<dbReference type="Proteomes" id="UP000178577">
    <property type="component" value="Unassembled WGS sequence"/>
</dbReference>
<name>A0A1F5GAC8_9BACT</name>
<evidence type="ECO:0008006" key="6">
    <source>
        <dbReference type="Google" id="ProtNLM"/>
    </source>
</evidence>
<dbReference type="GO" id="GO:0016757">
    <property type="term" value="F:glycosyltransferase activity"/>
    <property type="evidence" value="ECO:0007669"/>
    <property type="project" value="InterPro"/>
</dbReference>
<dbReference type="PANTHER" id="PTHR46401:SF2">
    <property type="entry name" value="GLYCOSYLTRANSFERASE WBBK-RELATED"/>
    <property type="match status" value="1"/>
</dbReference>
<protein>
    <recommendedName>
        <fullName evidence="6">Glycosyl transferase family 1</fullName>
    </recommendedName>
</protein>
<gene>
    <name evidence="4" type="ORF">A2693_02375</name>
</gene>